<proteinExistence type="predicted"/>
<dbReference type="EMBL" id="CAACVJ010000101">
    <property type="protein sequence ID" value="VEP13240.1"/>
    <property type="molecule type" value="Genomic_DNA"/>
</dbReference>
<protein>
    <recommendedName>
        <fullName evidence="3">Class I SAM-dependent methyltransferase</fullName>
    </recommendedName>
</protein>
<dbReference type="Proteomes" id="UP000320055">
    <property type="component" value="Unassembled WGS sequence"/>
</dbReference>
<dbReference type="SUPFAM" id="SSF53335">
    <property type="entry name" value="S-adenosyl-L-methionine-dependent methyltransferases"/>
    <property type="match status" value="1"/>
</dbReference>
<evidence type="ECO:0000313" key="2">
    <source>
        <dbReference type="Proteomes" id="UP000320055"/>
    </source>
</evidence>
<dbReference type="InterPro" id="IPR029063">
    <property type="entry name" value="SAM-dependent_MTases_sf"/>
</dbReference>
<evidence type="ECO:0000313" key="1">
    <source>
        <dbReference type="EMBL" id="VEP13240.1"/>
    </source>
</evidence>
<evidence type="ECO:0008006" key="3">
    <source>
        <dbReference type="Google" id="ProtNLM"/>
    </source>
</evidence>
<dbReference type="AlphaFoldDB" id="A0A563VP94"/>
<name>A0A563VP94_9CYAN</name>
<dbReference type="RefSeq" id="WP_144864434.1">
    <property type="nucleotide sequence ID" value="NZ_LR213780.1"/>
</dbReference>
<sequence length="140" mass="16218">MNWKQKIPWQAQMIVKLLSAHIPLIDGFRLQKFKRGSMSQPDKAYQIFQRHFERVNYLSDYSDFTILELGPGASLFSAILARAFGVKSTYLVDVENCATEELQPYLDLISFLHNQKNMNLAEIQSINTLNELLEFCQQIT</sequence>
<organism evidence="1 2">
    <name type="scientific">Hyella patelloides LEGE 07179</name>
    <dbReference type="NCBI Taxonomy" id="945734"/>
    <lineage>
        <taxon>Bacteria</taxon>
        <taxon>Bacillati</taxon>
        <taxon>Cyanobacteriota</taxon>
        <taxon>Cyanophyceae</taxon>
        <taxon>Pleurocapsales</taxon>
        <taxon>Hyellaceae</taxon>
        <taxon>Hyella</taxon>
    </lineage>
</organism>
<accession>A0A563VP94</accession>
<gene>
    <name evidence="1" type="ORF">H1P_190039</name>
</gene>
<reference evidence="1 2" key="1">
    <citation type="submission" date="2019-01" db="EMBL/GenBank/DDBJ databases">
        <authorList>
            <person name="Brito A."/>
        </authorList>
    </citation>
    <scope>NUCLEOTIDE SEQUENCE [LARGE SCALE GENOMIC DNA]</scope>
    <source>
        <strain evidence="1">1</strain>
    </source>
</reference>
<keyword evidence="2" id="KW-1185">Reference proteome</keyword>